<evidence type="ECO:0000313" key="3">
    <source>
        <dbReference type="EMBL" id="WWX25151.1"/>
    </source>
</evidence>
<feature type="domain" description="DUF2520" evidence="2">
    <location>
        <begin position="136"/>
        <end position="263"/>
    </location>
</feature>
<evidence type="ECO:0000259" key="2">
    <source>
        <dbReference type="Pfam" id="PF10728"/>
    </source>
</evidence>
<dbReference type="SUPFAM" id="SSF51735">
    <property type="entry name" value="NAD(P)-binding Rossmann-fold domains"/>
    <property type="match status" value="1"/>
</dbReference>
<dbReference type="PANTHER" id="PTHR40459:SF1">
    <property type="entry name" value="CONSERVED HYPOTHETICAL ALANINE AND LEUCINE RICH PROTEIN"/>
    <property type="match status" value="1"/>
</dbReference>
<dbReference type="SUPFAM" id="SSF48179">
    <property type="entry name" value="6-phosphogluconate dehydrogenase C-terminal domain-like"/>
    <property type="match status" value="1"/>
</dbReference>
<dbReference type="RefSeq" id="WP_338737291.1">
    <property type="nucleotide sequence ID" value="NZ_CP146612.1"/>
</dbReference>
<dbReference type="Pfam" id="PF10727">
    <property type="entry name" value="Rossmann-like"/>
    <property type="match status" value="1"/>
</dbReference>
<dbReference type="Gene3D" id="3.40.50.720">
    <property type="entry name" value="NAD(P)-binding Rossmann-like Domain"/>
    <property type="match status" value="1"/>
</dbReference>
<accession>A0ABZ2J2K8</accession>
<dbReference type="InterPro" id="IPR036291">
    <property type="entry name" value="NAD(P)-bd_dom_sf"/>
</dbReference>
<dbReference type="Proteomes" id="UP001375370">
    <property type="component" value="Chromosome"/>
</dbReference>
<keyword evidence="4" id="KW-1185">Reference proteome</keyword>
<gene>
    <name evidence="3" type="ORF">V8247_07780</name>
</gene>
<dbReference type="InterPro" id="IPR008927">
    <property type="entry name" value="6-PGluconate_DH-like_C_sf"/>
</dbReference>
<reference evidence="3 4" key="1">
    <citation type="submission" date="2024-03" db="EMBL/GenBank/DDBJ databases">
        <title>A Dehalogenimonas Isolated from Estuarine Sediments Dihaloeliminates Chlorinated Alkanes.</title>
        <authorList>
            <person name="Yang Y."/>
            <person name="Wang H."/>
        </authorList>
    </citation>
    <scope>NUCLEOTIDE SEQUENCE [LARGE SCALE GENOMIC DNA]</scope>
    <source>
        <strain evidence="3 4">W</strain>
    </source>
</reference>
<sequence>MTTKDFKIGFIGAGRMGTALALSLNQAGYTVAGITSRSPASARLLAGKLASAAVYENPRSVAESADLLFITTPDSAIAEVADALHVRPGRMVCHISAATPLEALNTLTAQGAVTGVFHPLLSAGSRDTTGIPSGISFAVEASEPLRSILCAMAAKLDGRVIELSAADRVLYHASAILASNYLVTLVDRAAALWQGFATREQAVTALLPLIRGTIANIETIGTPDCLTGPISRGDTGTVQQHLAALAAAAPDILDLYQVMGQATIPLALNRGGINTIQAAELKELLEAQS</sequence>
<proteinExistence type="predicted"/>
<feature type="domain" description="Putative oxidoreductase/dehydrogenase Rossmann-like" evidence="1">
    <location>
        <begin position="6"/>
        <end position="119"/>
    </location>
</feature>
<dbReference type="Gene3D" id="1.10.1040.20">
    <property type="entry name" value="ProC-like, C-terminal domain"/>
    <property type="match status" value="1"/>
</dbReference>
<name>A0ABZ2J2K8_9CHLR</name>
<dbReference type="InterPro" id="IPR037108">
    <property type="entry name" value="TM1727-like_C_sf"/>
</dbReference>
<dbReference type="InterPro" id="IPR018931">
    <property type="entry name" value="DUF2520"/>
</dbReference>
<dbReference type="EMBL" id="CP146612">
    <property type="protein sequence ID" value="WWX25151.1"/>
    <property type="molecule type" value="Genomic_DNA"/>
</dbReference>
<dbReference type="PANTHER" id="PTHR40459">
    <property type="entry name" value="CONSERVED HYPOTHETICAL ALANINE AND LEUCINE RICH PROTEIN"/>
    <property type="match status" value="1"/>
</dbReference>
<dbReference type="Pfam" id="PF10728">
    <property type="entry name" value="DUF2520"/>
    <property type="match status" value="1"/>
</dbReference>
<evidence type="ECO:0000313" key="4">
    <source>
        <dbReference type="Proteomes" id="UP001375370"/>
    </source>
</evidence>
<protein>
    <submittedName>
        <fullName evidence="3">Rossmann-like and DUF2520 domain-containing protein</fullName>
    </submittedName>
</protein>
<evidence type="ECO:0000259" key="1">
    <source>
        <dbReference type="Pfam" id="PF10727"/>
    </source>
</evidence>
<organism evidence="3 4">
    <name type="scientific">Candidatus Dehalogenimonas loeffleri</name>
    <dbReference type="NCBI Taxonomy" id="3127115"/>
    <lineage>
        <taxon>Bacteria</taxon>
        <taxon>Bacillati</taxon>
        <taxon>Chloroflexota</taxon>
        <taxon>Dehalococcoidia</taxon>
        <taxon>Dehalococcoidales</taxon>
        <taxon>Dehalococcoidaceae</taxon>
        <taxon>Dehalogenimonas</taxon>
    </lineage>
</organism>
<dbReference type="InterPro" id="IPR019665">
    <property type="entry name" value="OxRdtase/DH_put_Rossmann_dom"/>
</dbReference>